<dbReference type="PRINTS" id="PR00719">
    <property type="entry name" value="LMWPTPASE"/>
</dbReference>
<dbReference type="AlphaFoldDB" id="A0A6L9VWQ5"/>
<dbReference type="InterPro" id="IPR023485">
    <property type="entry name" value="Ptyr_pPase"/>
</dbReference>
<comment type="caution">
    <text evidence="6">The sequence shown here is derived from an EMBL/GenBank/DDBJ whole genome shotgun (WGS) entry which is preliminary data.</text>
</comment>
<dbReference type="Proteomes" id="UP000479241">
    <property type="component" value="Unassembled WGS sequence"/>
</dbReference>
<feature type="active site" evidence="4">
    <location>
        <position position="23"/>
    </location>
</feature>
<comment type="similarity">
    <text evidence="1">Belongs to the low molecular weight phosphotyrosine protein phosphatase family.</text>
</comment>
<dbReference type="Gene3D" id="3.40.50.2300">
    <property type="match status" value="1"/>
</dbReference>
<dbReference type="InterPro" id="IPR036196">
    <property type="entry name" value="Ptyr_pPase_sf"/>
</dbReference>
<dbReference type="SMART" id="SM00226">
    <property type="entry name" value="LMWPc"/>
    <property type="match status" value="1"/>
</dbReference>
<dbReference type="GO" id="GO:0004725">
    <property type="term" value="F:protein tyrosine phosphatase activity"/>
    <property type="evidence" value="ECO:0007669"/>
    <property type="project" value="InterPro"/>
</dbReference>
<evidence type="ECO:0000259" key="5">
    <source>
        <dbReference type="SMART" id="SM00226"/>
    </source>
</evidence>
<feature type="domain" description="Phosphotyrosine protein phosphatase I" evidence="5">
    <location>
        <begin position="11"/>
        <end position="195"/>
    </location>
</feature>
<gene>
    <name evidence="6" type="ORF">GCU60_00550</name>
</gene>
<reference evidence="6 7" key="1">
    <citation type="submission" date="2019-12" db="EMBL/GenBank/DDBJ databases">
        <title>the WGS of Blastococcus saxobsidens 67B17.</title>
        <authorList>
            <person name="Jiang Z."/>
        </authorList>
    </citation>
    <scope>NUCLEOTIDE SEQUENCE [LARGE SCALE GENOMIC DNA]</scope>
    <source>
        <strain evidence="6 7">67B17</strain>
    </source>
</reference>
<keyword evidence="2" id="KW-0378">Hydrolase</keyword>
<sequence length="207" mass="21580">MSNSGGTPPAVTVLLVCTGNICRSALAERLGRAYLDERLGDLAADIQLISAGTQAVVASEMHPLSALVLAGFGADAGAFRAQQLTEQQPAHADLTLTMTRAHRRDVLEMAPRGLSRTFTLREAAALLELVPPEAGRAGGGFRESAGSLVAALAAARSRREAGAEDDVRDPIGRPAEVHEEVGELIAGALLPLLGRLAELRELDSSSV</sequence>
<dbReference type="PANTHER" id="PTHR11717">
    <property type="entry name" value="LOW MOLECULAR WEIGHT PROTEIN TYROSINE PHOSPHATASE"/>
    <property type="match status" value="1"/>
</dbReference>
<evidence type="ECO:0000256" key="2">
    <source>
        <dbReference type="ARBA" id="ARBA00022801"/>
    </source>
</evidence>
<evidence type="ECO:0000313" key="7">
    <source>
        <dbReference type="Proteomes" id="UP000479241"/>
    </source>
</evidence>
<evidence type="ECO:0000256" key="3">
    <source>
        <dbReference type="ARBA" id="ARBA00022912"/>
    </source>
</evidence>
<evidence type="ECO:0000313" key="6">
    <source>
        <dbReference type="EMBL" id="NEK84266.1"/>
    </source>
</evidence>
<dbReference type="EMBL" id="JAAGWG010000001">
    <property type="protein sequence ID" value="NEK84266.1"/>
    <property type="molecule type" value="Genomic_DNA"/>
</dbReference>
<evidence type="ECO:0000256" key="1">
    <source>
        <dbReference type="ARBA" id="ARBA00011063"/>
    </source>
</evidence>
<proteinExistence type="inferred from homology"/>
<dbReference type="Pfam" id="PF01451">
    <property type="entry name" value="LMWPc"/>
    <property type="match status" value="1"/>
</dbReference>
<name>A0A6L9VWQ5_9ACTN</name>
<dbReference type="PANTHER" id="PTHR11717:SF31">
    <property type="entry name" value="LOW MOLECULAR WEIGHT PROTEIN-TYROSINE-PHOSPHATASE ETP-RELATED"/>
    <property type="match status" value="1"/>
</dbReference>
<dbReference type="InterPro" id="IPR017867">
    <property type="entry name" value="Tyr_phospatase_low_mol_wt"/>
</dbReference>
<evidence type="ECO:0000256" key="4">
    <source>
        <dbReference type="PIRSR" id="PIRSR617867-1"/>
    </source>
</evidence>
<keyword evidence="3" id="KW-0904">Protein phosphatase</keyword>
<protein>
    <submittedName>
        <fullName evidence="6">Low molecular weight phosphatase family protein</fullName>
    </submittedName>
</protein>
<dbReference type="RefSeq" id="WP_163201690.1">
    <property type="nucleotide sequence ID" value="NZ_JAAGWG010000001.1"/>
</dbReference>
<dbReference type="InterPro" id="IPR050438">
    <property type="entry name" value="LMW_PTPase"/>
</dbReference>
<accession>A0A6L9VWQ5</accession>
<dbReference type="SUPFAM" id="SSF52788">
    <property type="entry name" value="Phosphotyrosine protein phosphatases I"/>
    <property type="match status" value="1"/>
</dbReference>
<feature type="active site" description="Nucleophile" evidence="4">
    <location>
        <position position="17"/>
    </location>
</feature>
<organism evidence="6 7">
    <name type="scientific">Blastococcus saxobsidens</name>
    <dbReference type="NCBI Taxonomy" id="138336"/>
    <lineage>
        <taxon>Bacteria</taxon>
        <taxon>Bacillati</taxon>
        <taxon>Actinomycetota</taxon>
        <taxon>Actinomycetes</taxon>
        <taxon>Geodermatophilales</taxon>
        <taxon>Geodermatophilaceae</taxon>
        <taxon>Blastococcus</taxon>
    </lineage>
</organism>